<keyword evidence="3" id="KW-0560">Oxidoreductase</keyword>
<feature type="transmembrane region" description="Helical" evidence="1">
    <location>
        <begin position="69"/>
        <end position="91"/>
    </location>
</feature>
<evidence type="ECO:0000259" key="2">
    <source>
        <dbReference type="Pfam" id="PF00487"/>
    </source>
</evidence>
<dbReference type="PANTHER" id="PTHR19353:SF19">
    <property type="entry name" value="DELTA(5) FATTY ACID DESATURASE C-RELATED"/>
    <property type="match status" value="1"/>
</dbReference>
<feature type="transmembrane region" description="Helical" evidence="1">
    <location>
        <begin position="166"/>
        <end position="185"/>
    </location>
</feature>
<dbReference type="EMBL" id="JAYXHS010000004">
    <property type="protein sequence ID" value="MEC5388024.1"/>
    <property type="molecule type" value="Genomic_DNA"/>
</dbReference>
<dbReference type="Proteomes" id="UP001331561">
    <property type="component" value="Unassembled WGS sequence"/>
</dbReference>
<dbReference type="GO" id="GO:0016491">
    <property type="term" value="F:oxidoreductase activity"/>
    <property type="evidence" value="ECO:0007669"/>
    <property type="project" value="UniProtKB-KW"/>
</dbReference>
<dbReference type="InterPro" id="IPR005804">
    <property type="entry name" value="FA_desaturase_dom"/>
</dbReference>
<feature type="domain" description="Fatty acid desaturase" evidence="2">
    <location>
        <begin position="68"/>
        <end position="338"/>
    </location>
</feature>
<gene>
    <name evidence="3" type="ORF">VVD49_19990</name>
</gene>
<dbReference type="CDD" id="cd03506">
    <property type="entry name" value="Delta6-FADS-like"/>
    <property type="match status" value="1"/>
</dbReference>
<proteinExistence type="predicted"/>
<feature type="transmembrane region" description="Helical" evidence="1">
    <location>
        <begin position="43"/>
        <end position="63"/>
    </location>
</feature>
<protein>
    <submittedName>
        <fullName evidence="3">Acyl-CoA desaturase</fullName>
        <ecNumber evidence="3">1.14.19.-</ecNumber>
    </submittedName>
</protein>
<keyword evidence="4" id="KW-1185">Reference proteome</keyword>
<dbReference type="Pfam" id="PF00487">
    <property type="entry name" value="FA_desaturase"/>
    <property type="match status" value="1"/>
</dbReference>
<dbReference type="EC" id="1.14.19.-" evidence="3"/>
<evidence type="ECO:0000313" key="4">
    <source>
        <dbReference type="Proteomes" id="UP001331561"/>
    </source>
</evidence>
<evidence type="ECO:0000256" key="1">
    <source>
        <dbReference type="SAM" id="Phobius"/>
    </source>
</evidence>
<accession>A0ABU6K8S1</accession>
<reference evidence="3 4" key="1">
    <citation type="submission" date="2024-01" db="EMBL/GenBank/DDBJ databases">
        <title>Uliginosibacterium soil sp. nov.</title>
        <authorList>
            <person name="Lv Y."/>
        </authorList>
    </citation>
    <scope>NUCLEOTIDE SEQUENCE [LARGE SCALE GENOMIC DNA]</scope>
    <source>
        <strain evidence="3 4">H3</strain>
    </source>
</reference>
<keyword evidence="1" id="KW-0812">Transmembrane</keyword>
<feature type="transmembrane region" description="Helical" evidence="1">
    <location>
        <begin position="233"/>
        <end position="255"/>
    </location>
</feature>
<sequence length="367" mass="41858">MTSKSVSGSVVFPPRGDFFNTLKARVDAYFHEHRVEPTGNWKLYAKTLLGYGLIFAGYISLVWFVDSLWAALLAGFALAQGYIIVAFNVMHDGAHGSYSKRRWVNWLAGATMDFIGSSQMLWKQKHNQLHHTYPNIDGKDDDITIGPLMRLSPNQKWYPWHRLQALYAPVLYAMLTMYLGLFSDFHKIVTNKIGNTSLQPKAGWELPWFFTHKLAYFGYTLVLPSFFHPFWQVLLAFVCVHAVFGLVLSLVFQLAHTVEGTDFPLPAEGSNRMPDEWAVHQMNTTADFAPRNKLATFYMGGLNFQVEHHLFHRISHVHYPALSSIVRKTCEEFAVRYLCFPSVRAAVAAHFRLLHSLGRRPAYASPV</sequence>
<name>A0ABU6K8S1_9RHOO</name>
<organism evidence="3 4">
    <name type="scientific">Uliginosibacterium silvisoli</name>
    <dbReference type="NCBI Taxonomy" id="3114758"/>
    <lineage>
        <taxon>Bacteria</taxon>
        <taxon>Pseudomonadati</taxon>
        <taxon>Pseudomonadota</taxon>
        <taxon>Betaproteobacteria</taxon>
        <taxon>Rhodocyclales</taxon>
        <taxon>Zoogloeaceae</taxon>
        <taxon>Uliginosibacterium</taxon>
    </lineage>
</organism>
<comment type="caution">
    <text evidence="3">The sequence shown here is derived from an EMBL/GenBank/DDBJ whole genome shotgun (WGS) entry which is preliminary data.</text>
</comment>
<dbReference type="PIRSF" id="PIRSF015921">
    <property type="entry name" value="FA_sphinglp_des"/>
    <property type="match status" value="1"/>
</dbReference>
<keyword evidence="1" id="KW-0472">Membrane</keyword>
<dbReference type="RefSeq" id="WP_327600995.1">
    <property type="nucleotide sequence ID" value="NZ_JAYXHS010000004.1"/>
</dbReference>
<evidence type="ECO:0000313" key="3">
    <source>
        <dbReference type="EMBL" id="MEC5388024.1"/>
    </source>
</evidence>
<dbReference type="InterPro" id="IPR012171">
    <property type="entry name" value="Fatty_acid_desaturase"/>
</dbReference>
<dbReference type="PANTHER" id="PTHR19353">
    <property type="entry name" value="FATTY ACID DESATURASE 2"/>
    <property type="match status" value="1"/>
</dbReference>
<keyword evidence="1" id="KW-1133">Transmembrane helix</keyword>